<comment type="caution">
    <text evidence="4">The sequence shown here is derived from an EMBL/GenBank/DDBJ whole genome shotgun (WGS) entry which is preliminary data.</text>
</comment>
<feature type="domain" description="Peptidase M20 dimerisation" evidence="3">
    <location>
        <begin position="180"/>
        <end position="269"/>
    </location>
</feature>
<dbReference type="FunFam" id="3.30.70.360:FF:000014">
    <property type="entry name" value="N-acyl-L-amino acid amidohydrolase"/>
    <property type="match status" value="1"/>
</dbReference>
<protein>
    <submittedName>
        <fullName evidence="4">N-acetyldiaminopimelate deacetylase</fullName>
        <ecNumber evidence="4">3.5.1.47</ecNumber>
    </submittedName>
</protein>
<dbReference type="InterPro" id="IPR017439">
    <property type="entry name" value="Amidohydrolase"/>
</dbReference>
<accession>A0A644URB3</accession>
<evidence type="ECO:0000259" key="3">
    <source>
        <dbReference type="Pfam" id="PF07687"/>
    </source>
</evidence>
<dbReference type="InterPro" id="IPR002933">
    <property type="entry name" value="Peptidase_M20"/>
</dbReference>
<comment type="similarity">
    <text evidence="1">Belongs to the peptidase M20 family.</text>
</comment>
<dbReference type="Gene3D" id="3.40.630.10">
    <property type="entry name" value="Zn peptidases"/>
    <property type="match status" value="1"/>
</dbReference>
<evidence type="ECO:0000256" key="1">
    <source>
        <dbReference type="ARBA" id="ARBA00006153"/>
    </source>
</evidence>
<dbReference type="PANTHER" id="PTHR11014">
    <property type="entry name" value="PEPTIDASE M20 FAMILY MEMBER"/>
    <property type="match status" value="1"/>
</dbReference>
<dbReference type="PIRSF" id="PIRSF005962">
    <property type="entry name" value="Pept_M20D_amidohydro"/>
    <property type="match status" value="1"/>
</dbReference>
<dbReference type="InterPro" id="IPR011650">
    <property type="entry name" value="Peptidase_M20_dimer"/>
</dbReference>
<dbReference type="PANTHER" id="PTHR11014:SF63">
    <property type="entry name" value="METALLOPEPTIDASE, PUTATIVE (AFU_ORTHOLOGUE AFUA_6G09600)-RELATED"/>
    <property type="match status" value="1"/>
</dbReference>
<reference evidence="4" key="1">
    <citation type="submission" date="2019-08" db="EMBL/GenBank/DDBJ databases">
        <authorList>
            <person name="Kucharzyk K."/>
            <person name="Murdoch R.W."/>
            <person name="Higgins S."/>
            <person name="Loffler F."/>
        </authorList>
    </citation>
    <scope>NUCLEOTIDE SEQUENCE</scope>
</reference>
<dbReference type="Pfam" id="PF07687">
    <property type="entry name" value="M20_dimer"/>
    <property type="match status" value="1"/>
</dbReference>
<dbReference type="SUPFAM" id="SSF55031">
    <property type="entry name" value="Bacterial exopeptidase dimerisation domain"/>
    <property type="match status" value="1"/>
</dbReference>
<dbReference type="SUPFAM" id="SSF53187">
    <property type="entry name" value="Zn-dependent exopeptidases"/>
    <property type="match status" value="1"/>
</dbReference>
<evidence type="ECO:0000256" key="2">
    <source>
        <dbReference type="ARBA" id="ARBA00022801"/>
    </source>
</evidence>
<name>A0A644URB3_9ZZZZ</name>
<gene>
    <name evidence="4" type="ORF">SDC9_27496</name>
</gene>
<evidence type="ECO:0000313" key="4">
    <source>
        <dbReference type="EMBL" id="MPL81568.1"/>
    </source>
</evidence>
<keyword evidence="2 4" id="KW-0378">Hydrolase</keyword>
<dbReference type="Gene3D" id="3.30.70.360">
    <property type="match status" value="1"/>
</dbReference>
<dbReference type="NCBIfam" id="TIGR01891">
    <property type="entry name" value="amidohydrolases"/>
    <property type="match status" value="1"/>
</dbReference>
<dbReference type="EC" id="3.5.1.47" evidence="4"/>
<sequence length="381" mass="40943">MIKNNQDWVIELRRYFHAHPEQSGQEYNTQQKIIAELKRIGLQPCVAAGTGVIADINGDKPGKTVALRADIDALELIDRCGKPYQSLNEGVCHACGHDGHTAILLGAARILSELKDSLSGKIRLIFQPSEEVFPGGAVKMIEEGVLKGVDIIFALHLWQPLQVGTIGVSYGAVMASPDEFTINISGRGGHGGMPHQAIDALLTGAQVVNALNTVVSRNINPLEHAVLSIGVFKSGDMPNVVADLAVIKGTVRTFDEGVRKTIFTRIEQITQGICQAAGAKYSIAKTFGFPPVINDPALARVVAGAACETVGNENVLEVKPSMVAEDFSLYQQKVPGVYIYVGAGNAEKGIIYPQHHPQYDMDEKALAHGVEVFVRMASIFA</sequence>
<dbReference type="InterPro" id="IPR036264">
    <property type="entry name" value="Bact_exopeptidase_dim_dom"/>
</dbReference>
<organism evidence="4">
    <name type="scientific">bioreactor metagenome</name>
    <dbReference type="NCBI Taxonomy" id="1076179"/>
    <lineage>
        <taxon>unclassified sequences</taxon>
        <taxon>metagenomes</taxon>
        <taxon>ecological metagenomes</taxon>
    </lineage>
</organism>
<dbReference type="GO" id="GO:0050118">
    <property type="term" value="F:N-acetyldiaminopimelate deacetylase activity"/>
    <property type="evidence" value="ECO:0007669"/>
    <property type="project" value="UniProtKB-EC"/>
</dbReference>
<dbReference type="EMBL" id="VSSQ01000151">
    <property type="protein sequence ID" value="MPL81568.1"/>
    <property type="molecule type" value="Genomic_DNA"/>
</dbReference>
<proteinExistence type="inferred from homology"/>
<dbReference type="AlphaFoldDB" id="A0A644URB3"/>
<dbReference type="Pfam" id="PF01546">
    <property type="entry name" value="Peptidase_M20"/>
    <property type="match status" value="1"/>
</dbReference>